<dbReference type="GO" id="GO:0003924">
    <property type="term" value="F:GTPase activity"/>
    <property type="evidence" value="ECO:0007669"/>
    <property type="project" value="InterPro"/>
</dbReference>
<evidence type="ECO:0000256" key="2">
    <source>
        <dbReference type="ARBA" id="ARBA00010290"/>
    </source>
</evidence>
<dbReference type="SUPFAM" id="SSF52540">
    <property type="entry name" value="P-loop containing nucleoside triphosphate hydrolases"/>
    <property type="match status" value="1"/>
</dbReference>
<keyword evidence="10" id="KW-0449">Lipoprotein</keyword>
<evidence type="ECO:0000256" key="9">
    <source>
        <dbReference type="ARBA" id="ARBA00023134"/>
    </source>
</evidence>
<dbReference type="SMART" id="SM00178">
    <property type="entry name" value="SAR"/>
    <property type="match status" value="1"/>
</dbReference>
<dbReference type="NCBIfam" id="TIGR00231">
    <property type="entry name" value="small_GTP"/>
    <property type="match status" value="1"/>
</dbReference>
<dbReference type="PROSITE" id="PS51417">
    <property type="entry name" value="ARF"/>
    <property type="match status" value="1"/>
</dbReference>
<keyword evidence="5 13" id="KW-0547">Nucleotide-binding</keyword>
<evidence type="ECO:0000256" key="1">
    <source>
        <dbReference type="ARBA" id="ARBA00004555"/>
    </source>
</evidence>
<dbReference type="SMART" id="SM00177">
    <property type="entry name" value="ARF"/>
    <property type="match status" value="1"/>
</dbReference>
<protein>
    <recommendedName>
        <fullName evidence="12">ADP-ribosylation factor</fullName>
    </recommendedName>
</protein>
<keyword evidence="14" id="KW-0460">Magnesium</keyword>
<comment type="similarity">
    <text evidence="2 15">Belongs to the small GTPase superfamily. Arf family.</text>
</comment>
<proteinExistence type="inferred from homology"/>
<comment type="function">
    <text evidence="11">GTP-binding protein involved in protein trafficking; may modulate vesicle budding and uncoating within the Golgi apparatus.</text>
</comment>
<comment type="caution">
    <text evidence="16">The sequence shown here is derived from an EMBL/GenBank/DDBJ whole genome shotgun (WGS) entry which is preliminary data.</text>
</comment>
<keyword evidence="14" id="KW-0479">Metal-binding</keyword>
<keyword evidence="6" id="KW-0931">ER-Golgi transport</keyword>
<dbReference type="EMBL" id="CAJMWS010000316">
    <property type="protein sequence ID" value="CAE6415175.1"/>
    <property type="molecule type" value="Genomic_DNA"/>
</dbReference>
<evidence type="ECO:0000256" key="11">
    <source>
        <dbReference type="ARBA" id="ARBA00053326"/>
    </source>
</evidence>
<evidence type="ECO:0000313" key="16">
    <source>
        <dbReference type="EMBL" id="CAE6415175.1"/>
    </source>
</evidence>
<dbReference type="InterPro" id="IPR027417">
    <property type="entry name" value="P-loop_NTPase"/>
</dbReference>
<dbReference type="GO" id="GO:0005794">
    <property type="term" value="C:Golgi apparatus"/>
    <property type="evidence" value="ECO:0007669"/>
    <property type="project" value="UniProtKB-SubCell"/>
</dbReference>
<dbReference type="InterPro" id="IPR005225">
    <property type="entry name" value="Small_GTP-bd"/>
</dbReference>
<evidence type="ECO:0000256" key="4">
    <source>
        <dbReference type="ARBA" id="ARBA00022707"/>
    </source>
</evidence>
<dbReference type="FunFam" id="3.40.50.300:FF:003500">
    <property type="entry name" value="ADP-ribosylation factor 1"/>
    <property type="match status" value="1"/>
</dbReference>
<evidence type="ECO:0000256" key="10">
    <source>
        <dbReference type="ARBA" id="ARBA00023288"/>
    </source>
</evidence>
<dbReference type="InterPro" id="IPR024156">
    <property type="entry name" value="Small_GTPase_ARF"/>
</dbReference>
<dbReference type="GO" id="GO:0046872">
    <property type="term" value="F:metal ion binding"/>
    <property type="evidence" value="ECO:0007669"/>
    <property type="project" value="UniProtKB-KW"/>
</dbReference>
<dbReference type="InterPro" id="IPR006689">
    <property type="entry name" value="Small_GTPase_ARF/SAR"/>
</dbReference>
<organism evidence="16 17">
    <name type="scientific">Rhizoctonia solani</name>
    <dbReference type="NCBI Taxonomy" id="456999"/>
    <lineage>
        <taxon>Eukaryota</taxon>
        <taxon>Fungi</taxon>
        <taxon>Dikarya</taxon>
        <taxon>Basidiomycota</taxon>
        <taxon>Agaricomycotina</taxon>
        <taxon>Agaricomycetes</taxon>
        <taxon>Cantharellales</taxon>
        <taxon>Ceratobasidiaceae</taxon>
        <taxon>Rhizoctonia</taxon>
    </lineage>
</organism>
<dbReference type="AlphaFoldDB" id="A0A8H2X3G9"/>
<evidence type="ECO:0000256" key="14">
    <source>
        <dbReference type="PIRSR" id="PIRSR606689-2"/>
    </source>
</evidence>
<dbReference type="Pfam" id="PF00025">
    <property type="entry name" value="Arf"/>
    <property type="match status" value="1"/>
</dbReference>
<keyword evidence="3" id="KW-0813">Transport</keyword>
<keyword evidence="7" id="KW-0653">Protein transport</keyword>
<keyword evidence="8" id="KW-0333">Golgi apparatus</keyword>
<name>A0A8H2X3G9_9AGAM</name>
<gene>
    <name evidence="16" type="ORF">RDB_LOCUS75960</name>
</gene>
<feature type="binding site" evidence="13">
    <location>
        <begin position="5"/>
        <end position="12"/>
    </location>
    <ligand>
        <name>GTP</name>
        <dbReference type="ChEBI" id="CHEBI:37565"/>
    </ligand>
</feature>
<evidence type="ECO:0000256" key="8">
    <source>
        <dbReference type="ARBA" id="ARBA00023034"/>
    </source>
</evidence>
<evidence type="ECO:0000256" key="13">
    <source>
        <dbReference type="PIRSR" id="PIRSR606689-1"/>
    </source>
</evidence>
<evidence type="ECO:0000256" key="15">
    <source>
        <dbReference type="RuleBase" id="RU003925"/>
    </source>
</evidence>
<evidence type="ECO:0000256" key="12">
    <source>
        <dbReference type="ARBA" id="ARBA00070396"/>
    </source>
</evidence>
<evidence type="ECO:0000313" key="17">
    <source>
        <dbReference type="Proteomes" id="UP000663846"/>
    </source>
</evidence>
<evidence type="ECO:0000256" key="5">
    <source>
        <dbReference type="ARBA" id="ARBA00022741"/>
    </source>
</evidence>
<dbReference type="GO" id="GO:0016192">
    <property type="term" value="P:vesicle-mediated transport"/>
    <property type="evidence" value="ECO:0007669"/>
    <property type="project" value="UniProtKB-KW"/>
</dbReference>
<sequence>MLMVGLGGAGKTTILQKLDIGEIVTTTPTAGFNVEPVQYKSAFFTAWDIRAQAQFRPFWSQYLKNAHGIIFVVDSNDHGRLSEAREELQRILMENELRGLPLLIFANKQDLPDALNTPGIVDQLGLHSISPRKWFIQATCATSNDGIAEGFDWLATAIRRHG</sequence>
<dbReference type="GO" id="GO:0005525">
    <property type="term" value="F:GTP binding"/>
    <property type="evidence" value="ECO:0007669"/>
    <property type="project" value="UniProtKB-KW"/>
</dbReference>
<feature type="binding site" evidence="14">
    <location>
        <position position="12"/>
    </location>
    <ligand>
        <name>Mg(2+)</name>
        <dbReference type="ChEBI" id="CHEBI:18420"/>
    </ligand>
</feature>
<dbReference type="Gene3D" id="3.40.50.300">
    <property type="entry name" value="P-loop containing nucleotide triphosphate hydrolases"/>
    <property type="match status" value="1"/>
</dbReference>
<dbReference type="Proteomes" id="UP000663846">
    <property type="component" value="Unassembled WGS sequence"/>
</dbReference>
<keyword evidence="4" id="KW-0519">Myristate</keyword>
<feature type="binding site" evidence="13">
    <location>
        <begin position="107"/>
        <end position="110"/>
    </location>
    <ligand>
        <name>GTP</name>
        <dbReference type="ChEBI" id="CHEBI:37565"/>
    </ligand>
</feature>
<feature type="binding site" evidence="14">
    <location>
        <position position="29"/>
    </location>
    <ligand>
        <name>Mg(2+)</name>
        <dbReference type="ChEBI" id="CHEBI:18420"/>
    </ligand>
</feature>
<dbReference type="PANTHER" id="PTHR11711">
    <property type="entry name" value="ADP RIBOSYLATION FACTOR-RELATED"/>
    <property type="match status" value="1"/>
</dbReference>
<dbReference type="GO" id="GO:0015031">
    <property type="term" value="P:protein transport"/>
    <property type="evidence" value="ECO:0007669"/>
    <property type="project" value="UniProtKB-KW"/>
</dbReference>
<comment type="subcellular location">
    <subcellularLocation>
        <location evidence="1">Golgi apparatus</location>
    </subcellularLocation>
</comment>
<evidence type="ECO:0000256" key="3">
    <source>
        <dbReference type="ARBA" id="ARBA00022448"/>
    </source>
</evidence>
<evidence type="ECO:0000256" key="6">
    <source>
        <dbReference type="ARBA" id="ARBA00022892"/>
    </source>
</evidence>
<dbReference type="PRINTS" id="PR00328">
    <property type="entry name" value="SAR1GTPBP"/>
</dbReference>
<reference evidence="16" key="1">
    <citation type="submission" date="2021-01" db="EMBL/GenBank/DDBJ databases">
        <authorList>
            <person name="Kaushik A."/>
        </authorList>
    </citation>
    <scope>NUCLEOTIDE SEQUENCE</scope>
    <source>
        <strain evidence="16">AG1-1C</strain>
    </source>
</reference>
<evidence type="ECO:0000256" key="7">
    <source>
        <dbReference type="ARBA" id="ARBA00022927"/>
    </source>
</evidence>
<keyword evidence="9 13" id="KW-0342">GTP-binding</keyword>
<accession>A0A8H2X3G9</accession>